<evidence type="ECO:0000313" key="3">
    <source>
        <dbReference type="EMBL" id="MCD7457636.1"/>
    </source>
</evidence>
<feature type="compositionally biased region" description="Pro residues" evidence="1">
    <location>
        <begin position="87"/>
        <end position="106"/>
    </location>
</feature>
<evidence type="ECO:0000313" key="4">
    <source>
        <dbReference type="Proteomes" id="UP000823775"/>
    </source>
</evidence>
<protein>
    <submittedName>
        <fullName evidence="3">Uncharacterized protein</fullName>
    </submittedName>
</protein>
<proteinExistence type="predicted"/>
<accession>A0ABS8SFG6</accession>
<dbReference type="EMBL" id="JACEIK010000467">
    <property type="protein sequence ID" value="MCD7457636.1"/>
    <property type="molecule type" value="Genomic_DNA"/>
</dbReference>
<name>A0ABS8SFG6_DATST</name>
<feature type="signal peptide" evidence="2">
    <location>
        <begin position="1"/>
        <end position="19"/>
    </location>
</feature>
<comment type="caution">
    <text evidence="3">The sequence shown here is derived from an EMBL/GenBank/DDBJ whole genome shotgun (WGS) entry which is preliminary data.</text>
</comment>
<gene>
    <name evidence="3" type="ORF">HAX54_035639</name>
</gene>
<sequence length="106" mass="11520">MRLDIISCLLISLFIHELGMVDKSSSSICVEARSGLSRFSNDELLFNSRDKVDAGGLKNLDRNNGGGRVPTPSPPNPNMRIRWKPIFPSPSQSPPPPASSDASYPP</sequence>
<evidence type="ECO:0000256" key="1">
    <source>
        <dbReference type="SAM" id="MobiDB-lite"/>
    </source>
</evidence>
<organism evidence="3 4">
    <name type="scientific">Datura stramonium</name>
    <name type="common">Jimsonweed</name>
    <name type="synonym">Common thornapple</name>
    <dbReference type="NCBI Taxonomy" id="4076"/>
    <lineage>
        <taxon>Eukaryota</taxon>
        <taxon>Viridiplantae</taxon>
        <taxon>Streptophyta</taxon>
        <taxon>Embryophyta</taxon>
        <taxon>Tracheophyta</taxon>
        <taxon>Spermatophyta</taxon>
        <taxon>Magnoliopsida</taxon>
        <taxon>eudicotyledons</taxon>
        <taxon>Gunneridae</taxon>
        <taxon>Pentapetalae</taxon>
        <taxon>asterids</taxon>
        <taxon>lamiids</taxon>
        <taxon>Solanales</taxon>
        <taxon>Solanaceae</taxon>
        <taxon>Solanoideae</taxon>
        <taxon>Datureae</taxon>
        <taxon>Datura</taxon>
    </lineage>
</organism>
<feature type="chain" id="PRO_5045445131" evidence="2">
    <location>
        <begin position="20"/>
        <end position="106"/>
    </location>
</feature>
<evidence type="ECO:0000256" key="2">
    <source>
        <dbReference type="SAM" id="SignalP"/>
    </source>
</evidence>
<keyword evidence="4" id="KW-1185">Reference proteome</keyword>
<feature type="region of interest" description="Disordered" evidence="1">
    <location>
        <begin position="53"/>
        <end position="106"/>
    </location>
</feature>
<dbReference type="Proteomes" id="UP000823775">
    <property type="component" value="Unassembled WGS sequence"/>
</dbReference>
<keyword evidence="2" id="KW-0732">Signal</keyword>
<reference evidence="3 4" key="1">
    <citation type="journal article" date="2021" name="BMC Genomics">
        <title>Datura genome reveals duplications of psychoactive alkaloid biosynthetic genes and high mutation rate following tissue culture.</title>
        <authorList>
            <person name="Rajewski A."/>
            <person name="Carter-House D."/>
            <person name="Stajich J."/>
            <person name="Litt A."/>
        </authorList>
    </citation>
    <scope>NUCLEOTIDE SEQUENCE [LARGE SCALE GENOMIC DNA]</scope>
    <source>
        <strain evidence="3">AR-01</strain>
    </source>
</reference>